<protein>
    <submittedName>
        <fullName evidence="2">Heterokaryon incompatibility protein 6, OR allele</fullName>
    </submittedName>
</protein>
<dbReference type="Pfam" id="PF26639">
    <property type="entry name" value="Het-6_barrel"/>
    <property type="match status" value="1"/>
</dbReference>
<dbReference type="AlphaFoldDB" id="N4VUL9"/>
<dbReference type="PANTHER" id="PTHR24148:SF64">
    <property type="entry name" value="HETEROKARYON INCOMPATIBILITY DOMAIN-CONTAINING PROTEIN"/>
    <property type="match status" value="1"/>
</dbReference>
<name>N4VUL9_COLOR</name>
<comment type="caution">
    <text evidence="2">The sequence shown here is derived from an EMBL/GenBank/DDBJ whole genome shotgun (WGS) entry which is preliminary data.</text>
</comment>
<evidence type="ECO:0000313" key="3">
    <source>
        <dbReference type="Proteomes" id="UP000014480"/>
    </source>
</evidence>
<gene>
    <name evidence="2" type="primary">het-6-5</name>
    <name evidence="2" type="ORF">Cob_v004349</name>
</gene>
<keyword evidence="3" id="KW-1185">Reference proteome</keyword>
<evidence type="ECO:0000259" key="1">
    <source>
        <dbReference type="Pfam" id="PF06985"/>
    </source>
</evidence>
<proteinExistence type="predicted"/>
<dbReference type="Pfam" id="PF06985">
    <property type="entry name" value="HET"/>
    <property type="match status" value="1"/>
</dbReference>
<reference evidence="3" key="1">
    <citation type="journal article" date="2013" name="New Phytol.">
        <title>Comparative genomic and transcriptomic analyses reveal the hemibiotrophic stage shift of Colletotrichum fungi.</title>
        <authorList>
            <person name="Gan P."/>
            <person name="Ikeda K."/>
            <person name="Irieda H."/>
            <person name="Narusaka M."/>
            <person name="O'Connell R.J."/>
            <person name="Narusaka Y."/>
            <person name="Takano Y."/>
            <person name="Kubo Y."/>
            <person name="Shirasu K."/>
        </authorList>
    </citation>
    <scope>NUCLEOTIDE SEQUENCE [LARGE SCALE GENOMIC DNA]</scope>
    <source>
        <strain evidence="3">104-T / ATCC 96160 / CBS 514.97 / LARS 414 / MAFF 240422</strain>
    </source>
</reference>
<feature type="domain" description="Heterokaryon incompatibility" evidence="1">
    <location>
        <begin position="97"/>
        <end position="256"/>
    </location>
</feature>
<organism evidence="2 3">
    <name type="scientific">Colletotrichum orbiculare (strain 104-T / ATCC 96160 / CBS 514.97 / LARS 414 / MAFF 240422)</name>
    <name type="common">Cucumber anthracnose fungus</name>
    <name type="synonym">Colletotrichum lagenarium</name>
    <dbReference type="NCBI Taxonomy" id="1213857"/>
    <lineage>
        <taxon>Eukaryota</taxon>
        <taxon>Fungi</taxon>
        <taxon>Dikarya</taxon>
        <taxon>Ascomycota</taxon>
        <taxon>Pezizomycotina</taxon>
        <taxon>Sordariomycetes</taxon>
        <taxon>Hypocreomycetidae</taxon>
        <taxon>Glomerellales</taxon>
        <taxon>Glomerellaceae</taxon>
        <taxon>Colletotrichum</taxon>
        <taxon>Colletotrichum orbiculare species complex</taxon>
    </lineage>
</organism>
<evidence type="ECO:0000313" key="2">
    <source>
        <dbReference type="EMBL" id="TDZ22768.1"/>
    </source>
</evidence>
<dbReference type="InterPro" id="IPR010730">
    <property type="entry name" value="HET"/>
</dbReference>
<dbReference type="STRING" id="1213857.N4VUL9"/>
<dbReference type="Proteomes" id="UP000014480">
    <property type="component" value="Unassembled WGS sequence"/>
</dbReference>
<dbReference type="HOGENOM" id="CLU_004184_7_2_1"/>
<dbReference type="eggNOG" id="ENOG502RW3G">
    <property type="taxonomic scope" value="Eukaryota"/>
</dbReference>
<dbReference type="OrthoDB" id="2157530at2759"/>
<dbReference type="PANTHER" id="PTHR24148">
    <property type="entry name" value="ANKYRIN REPEAT DOMAIN-CONTAINING PROTEIN 39 HOMOLOG-RELATED"/>
    <property type="match status" value="1"/>
</dbReference>
<dbReference type="InterPro" id="IPR052895">
    <property type="entry name" value="HetReg/Transcr_Mod"/>
</dbReference>
<dbReference type="EMBL" id="AMCV02000009">
    <property type="protein sequence ID" value="TDZ22768.1"/>
    <property type="molecule type" value="Genomic_DNA"/>
</dbReference>
<accession>N4VUL9</accession>
<sequence>MSSADSSPTGGDGSLPPWSAALGITLIVGLSIARHMLCRGADRDFLSLAGRKRPLPRYAHAPLAEGSFRLLHLLPGRGDEQISVRLTAAPVTDDVEYHAVSYAWGDPGDTAYIRCDGCELPVARTLAEALRRWRRADETRVLWADSVCIDQRNTREKTRQIARMTDVYSRAAAVLVWLGGDDADVGGVAELVAEALDVIPPVVDDPRENRESAEVLGRRNARRFAEGRATTKSMEWKPLRALLRSPWFERKWVYQEAVLNSRTLVYCGRFELDFEPLAELALRLATFGIQILPDDGTLSDANVGFIPGRLYNLSIMRLSHWYRGKKPVSLMDGVKATRGFLCSNPRDHILGILGHASDVERDSIIAKDDMYEVSVRECFLRFTRSQLLEKGNLAVLASAPQRVVSDAVAAWYRRPYVRWTKRRLSGLPSWVPDLRNQEVDPLPSYTVRYGKFSSGGTEPGKIEIVDDKYLTCSGLVIDTISENGIFWPDLPLPRKPKRVPSPLERLDDYHARNAWRALSFYRQCVKLACGSSSIDDMSADRLDAFWKTMTCERSQLSDRIDADMSGHLKSMISGLEAWLTSDDAQEAERARARFVVSGQAVEMSVLAAATPRRFSATAEGRLCMVPREARKGDVVCLLLGSEVPFVIRPFTEGTYTLIGDAYVSGVMDGEALTSGRYSQVDITLE</sequence>
<reference evidence="3" key="2">
    <citation type="journal article" date="2019" name="Mol. Plant Microbe Interact.">
        <title>Genome sequence resources for four phytopathogenic fungi from the Colletotrichum orbiculare species complex.</title>
        <authorList>
            <person name="Gan P."/>
            <person name="Tsushima A."/>
            <person name="Narusaka M."/>
            <person name="Narusaka Y."/>
            <person name="Takano Y."/>
            <person name="Kubo Y."/>
            <person name="Shirasu K."/>
        </authorList>
    </citation>
    <scope>GENOME REANNOTATION</scope>
    <source>
        <strain evidence="3">104-T / ATCC 96160 / CBS 514.97 / LARS 414 / MAFF 240422</strain>
    </source>
</reference>